<feature type="compositionally biased region" description="Pro residues" evidence="1">
    <location>
        <begin position="782"/>
        <end position="798"/>
    </location>
</feature>
<feature type="compositionally biased region" description="Polar residues" evidence="1">
    <location>
        <begin position="497"/>
        <end position="521"/>
    </location>
</feature>
<feature type="compositionally biased region" description="Basic and acidic residues" evidence="1">
    <location>
        <begin position="465"/>
        <end position="477"/>
    </location>
</feature>
<dbReference type="EMBL" id="KZ819634">
    <property type="protein sequence ID" value="PWN94230.1"/>
    <property type="molecule type" value="Genomic_DNA"/>
</dbReference>
<evidence type="ECO:0000256" key="1">
    <source>
        <dbReference type="SAM" id="MobiDB-lite"/>
    </source>
</evidence>
<feature type="compositionally biased region" description="Polar residues" evidence="1">
    <location>
        <begin position="639"/>
        <end position="648"/>
    </location>
</feature>
<protein>
    <submittedName>
        <fullName evidence="3">Uncharacterized protein</fullName>
    </submittedName>
</protein>
<feature type="region of interest" description="Disordered" evidence="1">
    <location>
        <begin position="142"/>
        <end position="170"/>
    </location>
</feature>
<keyword evidence="2" id="KW-0812">Transmembrane</keyword>
<organism evidence="3 4">
    <name type="scientific">Acaromyces ingoldii</name>
    <dbReference type="NCBI Taxonomy" id="215250"/>
    <lineage>
        <taxon>Eukaryota</taxon>
        <taxon>Fungi</taxon>
        <taxon>Dikarya</taxon>
        <taxon>Basidiomycota</taxon>
        <taxon>Ustilaginomycotina</taxon>
        <taxon>Exobasidiomycetes</taxon>
        <taxon>Exobasidiales</taxon>
        <taxon>Cryptobasidiaceae</taxon>
        <taxon>Acaromyces</taxon>
    </lineage>
</organism>
<feature type="compositionally biased region" description="Basic and acidic residues" evidence="1">
    <location>
        <begin position="599"/>
        <end position="611"/>
    </location>
</feature>
<dbReference type="Proteomes" id="UP000245768">
    <property type="component" value="Unassembled WGS sequence"/>
</dbReference>
<evidence type="ECO:0000313" key="4">
    <source>
        <dbReference type="Proteomes" id="UP000245768"/>
    </source>
</evidence>
<evidence type="ECO:0000256" key="2">
    <source>
        <dbReference type="SAM" id="Phobius"/>
    </source>
</evidence>
<feature type="compositionally biased region" description="Low complexity" evidence="1">
    <location>
        <begin position="544"/>
        <end position="561"/>
    </location>
</feature>
<keyword evidence="4" id="KW-1185">Reference proteome</keyword>
<sequence>MTPRATPPAAAARAGAGAVTAAAAAAADLTDGGRWTKRRGRRGKRGQAARVTTAVSTILVASYLVVNGAVLTHGAALSSRFTDDCAQAQAQRCTGEGTSMDNWEEKWQGASVVLGGGAGEVQKALADVDDRLPTYPLQTTTRAAVSPMATPDSGPFQRRSTPSTAPQERATLSRRAYQVYTSGKALAVPSSYVSSIASSWDPGSRSIWFQRKAVIITSIFLAIFIVLAIGAAVFLRDRREDDELLEEELDVSDEAALQRMREERRMRTANKDNDGGSSEKKRRKKRRKQEGTQDGQEEKSAAGGGARSSALNAKVASRWARIPLRRKKKKSRSSDETEPEVGLGMPRRSTETIEVHNGVEASGSSGSSHHRSGNEGETSSSSNHHDEPRSSGGAGMGDNAELSATIEEAERAAQHRGSTTATHAVDGEAFPPAYIPRSGNGTNASPPPMHPLVQRPLAGSARDAMQSHDDEKSRAAIRDGVSLDAPPSRAEDDDVYTQPSIAASRSSFQPLVQPNSPTAANENRDRYAAHLATDDKQLLGQIQSAASMPSASAPIYSSSSANLGPSMPGPSAEEADEDNAAGPASSIGPSAPDMLDQEGFERLDGELDRDATSLSPPRDADLAGEPVRDVKGKAAVHSQADQGTSAASSAYMLPAPPTLHQPTFSRFDMPYATEWQRPSAPRPSSPLAPQASSPSSTAEAQPPSAPVASAPAPEEEERREGQQSEKAQEALEEQRRATLAVVGSRPGQRDDFVEDEEQTMADHLPRYEPQRHVASGAAPSAPSLPAPSAPPAPPEEEE</sequence>
<feature type="compositionally biased region" description="Basic and acidic residues" evidence="1">
    <location>
        <begin position="259"/>
        <end position="279"/>
    </location>
</feature>
<dbReference type="GeneID" id="37047402"/>
<feature type="transmembrane region" description="Helical" evidence="2">
    <location>
        <begin position="213"/>
        <end position="235"/>
    </location>
</feature>
<feature type="compositionally biased region" description="Low complexity" evidence="1">
    <location>
        <begin position="580"/>
        <end position="592"/>
    </location>
</feature>
<dbReference type="InParanoid" id="A0A316YXI5"/>
<feature type="compositionally biased region" description="Basic and acidic residues" evidence="1">
    <location>
        <begin position="618"/>
        <end position="632"/>
    </location>
</feature>
<dbReference type="RefSeq" id="XP_025381428.1">
    <property type="nucleotide sequence ID" value="XM_025525486.1"/>
</dbReference>
<keyword evidence="2" id="KW-0472">Membrane</keyword>
<accession>A0A316YXI5</accession>
<proteinExistence type="predicted"/>
<evidence type="ECO:0000313" key="3">
    <source>
        <dbReference type="EMBL" id="PWN94230.1"/>
    </source>
</evidence>
<feature type="region of interest" description="Disordered" evidence="1">
    <location>
        <begin position="256"/>
        <end position="798"/>
    </location>
</feature>
<reference evidence="3 4" key="1">
    <citation type="journal article" date="2018" name="Mol. Biol. Evol.">
        <title>Broad Genomic Sampling Reveals a Smut Pathogenic Ancestry of the Fungal Clade Ustilaginomycotina.</title>
        <authorList>
            <person name="Kijpornyongpan T."/>
            <person name="Mondo S.J."/>
            <person name="Barry K."/>
            <person name="Sandor L."/>
            <person name="Lee J."/>
            <person name="Lipzen A."/>
            <person name="Pangilinan J."/>
            <person name="LaButti K."/>
            <person name="Hainaut M."/>
            <person name="Henrissat B."/>
            <person name="Grigoriev I.V."/>
            <person name="Spatafora J.W."/>
            <person name="Aime M.C."/>
        </authorList>
    </citation>
    <scope>NUCLEOTIDE SEQUENCE [LARGE SCALE GENOMIC DNA]</scope>
    <source>
        <strain evidence="3 4">MCA 4198</strain>
    </source>
</reference>
<gene>
    <name evidence="3" type="ORF">FA10DRAFT_43719</name>
</gene>
<keyword evidence="2" id="KW-1133">Transmembrane helix</keyword>
<name>A0A316YXI5_9BASI</name>
<feature type="compositionally biased region" description="Basic and acidic residues" evidence="1">
    <location>
        <begin position="716"/>
        <end position="736"/>
    </location>
</feature>
<dbReference type="AlphaFoldDB" id="A0A316YXI5"/>
<feature type="compositionally biased region" description="Basic and acidic residues" evidence="1">
    <location>
        <begin position="522"/>
        <end position="537"/>
    </location>
</feature>
<dbReference type="OrthoDB" id="2554800at2759"/>
<feature type="compositionally biased region" description="Low complexity" evidence="1">
    <location>
        <begin position="687"/>
        <end position="712"/>
    </location>
</feature>